<dbReference type="Gene3D" id="2.20.28.160">
    <property type="match status" value="1"/>
</dbReference>
<dbReference type="EMBL" id="AQPF01000023">
    <property type="protein sequence ID" value="KAF0804908.1"/>
    <property type="molecule type" value="Genomic_DNA"/>
</dbReference>
<proteinExistence type="predicted"/>
<comment type="caution">
    <text evidence="1">The sequence shown here is derived from an EMBL/GenBank/DDBJ whole genome shotgun (WGS) entry which is preliminary data.</text>
</comment>
<name>A0ABQ6Y6D2_9GAMM</name>
<gene>
    <name evidence="1" type="ORF">A6D6_02672</name>
</gene>
<protein>
    <submittedName>
        <fullName evidence="1">Uncharacterized protein</fullName>
    </submittedName>
</protein>
<accession>A0ABQ6Y6D2</accession>
<dbReference type="Proteomes" id="UP000771797">
    <property type="component" value="Unassembled WGS sequence"/>
</dbReference>
<sequence>MTKMTIKCPECGGIEFEYPDEMEDNSIITCTGCGESRTKAALVEHANQQAKELLSRTFGDRFKPK</sequence>
<evidence type="ECO:0000313" key="2">
    <source>
        <dbReference type="Proteomes" id="UP000771797"/>
    </source>
</evidence>
<evidence type="ECO:0000313" key="1">
    <source>
        <dbReference type="EMBL" id="KAF0804908.1"/>
    </source>
</evidence>
<reference evidence="1 2" key="1">
    <citation type="submission" date="2012-09" db="EMBL/GenBank/DDBJ databases">
        <title>Genome Sequence of alkane-degrading Bacterium Alcanivorax sp. 6-D-6.</title>
        <authorList>
            <person name="Lai Q."/>
            <person name="Shao Z."/>
        </authorList>
    </citation>
    <scope>NUCLEOTIDE SEQUENCE [LARGE SCALE GENOMIC DNA]</scope>
    <source>
        <strain evidence="1 2">6-D-6</strain>
    </source>
</reference>
<keyword evidence="2" id="KW-1185">Reference proteome</keyword>
<organism evidence="1 2">
    <name type="scientific">Alcanivorax xiamenensis</name>
    <dbReference type="NCBI Taxonomy" id="1177156"/>
    <lineage>
        <taxon>Bacteria</taxon>
        <taxon>Pseudomonadati</taxon>
        <taxon>Pseudomonadota</taxon>
        <taxon>Gammaproteobacteria</taxon>
        <taxon>Oceanospirillales</taxon>
        <taxon>Alcanivoracaceae</taxon>
        <taxon>Alcanivorax</taxon>
    </lineage>
</organism>